<name>A0A7J9RUE3_SULOH</name>
<evidence type="ECO:0000313" key="2">
    <source>
        <dbReference type="Proteomes" id="UP000582213"/>
    </source>
</evidence>
<accession>A0A7J9RUE3</accession>
<gene>
    <name evidence="1" type="ORF">HNQ62_002381</name>
</gene>
<sequence>MKICIKQDLSLEIGKEDGCFKVVEVEEYEKNKIIWRGEGKEKLEYLTLVVSHDIKG</sequence>
<organism evidence="1 2">
    <name type="scientific">Sulfurisphaera ohwakuensis</name>
    <dbReference type="NCBI Taxonomy" id="69656"/>
    <lineage>
        <taxon>Archaea</taxon>
        <taxon>Thermoproteota</taxon>
        <taxon>Thermoprotei</taxon>
        <taxon>Sulfolobales</taxon>
        <taxon>Sulfolobaceae</taxon>
        <taxon>Sulfurisphaera</taxon>
    </lineage>
</organism>
<dbReference type="GeneID" id="42802482"/>
<reference evidence="1 2" key="1">
    <citation type="submission" date="2020-08" db="EMBL/GenBank/DDBJ databases">
        <title>Genomic Encyclopedia of Type Strains, Phase IV (KMG-IV): sequencing the most valuable type-strain genomes for metagenomic binning, comparative biology and taxonomic classification.</title>
        <authorList>
            <person name="Goeker M."/>
        </authorList>
    </citation>
    <scope>NUCLEOTIDE SEQUENCE [LARGE SCALE GENOMIC DNA]</scope>
    <source>
        <strain evidence="1 2">DSM 12421</strain>
    </source>
</reference>
<protein>
    <submittedName>
        <fullName evidence="1">Uncharacterized protein</fullName>
    </submittedName>
</protein>
<dbReference type="Proteomes" id="UP000582213">
    <property type="component" value="Unassembled WGS sequence"/>
</dbReference>
<proteinExistence type="predicted"/>
<dbReference type="AlphaFoldDB" id="A0A7J9RUE3"/>
<dbReference type="RefSeq" id="WP_156015754.1">
    <property type="nucleotide sequence ID" value="NZ_CP045484.1"/>
</dbReference>
<evidence type="ECO:0000313" key="1">
    <source>
        <dbReference type="EMBL" id="MBB5254607.1"/>
    </source>
</evidence>
<comment type="caution">
    <text evidence="1">The sequence shown here is derived from an EMBL/GenBank/DDBJ whole genome shotgun (WGS) entry which is preliminary data.</text>
</comment>
<dbReference type="EMBL" id="JACHFY010000019">
    <property type="protein sequence ID" value="MBB5254607.1"/>
    <property type="molecule type" value="Genomic_DNA"/>
</dbReference>